<dbReference type="STRING" id="1469144.LI90_435"/>
<dbReference type="SUPFAM" id="SSF140931">
    <property type="entry name" value="Fic-like"/>
    <property type="match status" value="1"/>
</dbReference>
<comment type="caution">
    <text evidence="3">The sequence shown here is derived from an EMBL/GenBank/DDBJ whole genome shotgun (WGS) entry which is preliminary data.</text>
</comment>
<dbReference type="Proteomes" id="UP000070188">
    <property type="component" value="Unassembled WGS sequence"/>
</dbReference>
<dbReference type="AlphaFoldDB" id="A0A132MLV7"/>
<dbReference type="EMBL" id="JYIJ01000019">
    <property type="protein sequence ID" value="KWW97505.1"/>
    <property type="molecule type" value="Genomic_DNA"/>
</dbReference>
<accession>A0A132MLV7</accession>
<reference evidence="2 5" key="1">
    <citation type="submission" date="2015-02" db="EMBL/GenBank/DDBJ databases">
        <title>Physiological reanalysis, assessment of diazotrophy, and genome sequences of multiple isolates of Streptomyces thermoautotrophicus.</title>
        <authorList>
            <person name="MacKellar D.C."/>
            <person name="Lieber L."/>
            <person name="Norman J."/>
            <person name="Bolger A."/>
            <person name="Tobin C."/>
            <person name="Murray J.W."/>
            <person name="Prell J."/>
        </authorList>
    </citation>
    <scope>NUCLEOTIDE SEQUENCE [LARGE SCALE GENOMIC DNA]</scope>
    <source>
        <strain evidence="2 5">UBT1</strain>
    </source>
</reference>
<evidence type="ECO:0000313" key="4">
    <source>
        <dbReference type="Proteomes" id="UP000070188"/>
    </source>
</evidence>
<reference evidence="4" key="3">
    <citation type="submission" date="2015-04" db="EMBL/GenBank/DDBJ databases">
        <title>Physiological reanalysis, assessment of diazotrophy, and genome sequences of multiple isolates of Streptomyces thermoautotrophicus.</title>
        <authorList>
            <person name="MacKellar D.C."/>
            <person name="Lieber L."/>
            <person name="Norman J."/>
            <person name="Bolger A."/>
            <person name="Tobin C."/>
            <person name="Murray J.W."/>
            <person name="Chang R."/>
            <person name="Ford T."/>
            <person name="Nguyen P.Q."/>
            <person name="Woodward J."/>
            <person name="Permingeat H."/>
            <person name="Joshi N.S."/>
            <person name="Silver P.A."/>
            <person name="Usadel B."/>
            <person name="Rutherford A.W."/>
            <person name="Friesen M."/>
            <person name="Prell J."/>
        </authorList>
    </citation>
    <scope>NUCLEOTIDE SEQUENCE [LARGE SCALE GENOMIC DNA]</scope>
    <source>
        <strain evidence="4">H1</strain>
    </source>
</reference>
<name>A0A132MLV7_9ACTN</name>
<protein>
    <submittedName>
        <fullName evidence="2">Oxidoreductase</fullName>
    </submittedName>
</protein>
<dbReference type="PROSITE" id="PS51459">
    <property type="entry name" value="FIDO"/>
    <property type="match status" value="1"/>
</dbReference>
<dbReference type="Proteomes" id="UP000070659">
    <property type="component" value="Unassembled WGS sequence"/>
</dbReference>
<keyword evidence="4" id="KW-1185">Reference proteome</keyword>
<proteinExistence type="predicted"/>
<dbReference type="Gene3D" id="1.10.3290.10">
    <property type="entry name" value="Fido-like domain"/>
    <property type="match status" value="1"/>
</dbReference>
<evidence type="ECO:0000313" key="2">
    <source>
        <dbReference type="EMBL" id="KWW97505.1"/>
    </source>
</evidence>
<evidence type="ECO:0000259" key="1">
    <source>
        <dbReference type="PROSITE" id="PS51459"/>
    </source>
</evidence>
<evidence type="ECO:0000313" key="5">
    <source>
        <dbReference type="Proteomes" id="UP000070659"/>
    </source>
</evidence>
<evidence type="ECO:0000313" key="3">
    <source>
        <dbReference type="EMBL" id="KWW98806.1"/>
    </source>
</evidence>
<dbReference type="OrthoDB" id="5241763at2"/>
<organism evidence="3 4">
    <name type="scientific">Carbonactinospora thermoautotrophica</name>
    <dbReference type="NCBI Taxonomy" id="1469144"/>
    <lineage>
        <taxon>Bacteria</taxon>
        <taxon>Bacillati</taxon>
        <taxon>Actinomycetota</taxon>
        <taxon>Actinomycetes</taxon>
        <taxon>Kitasatosporales</taxon>
        <taxon>Carbonactinosporaceae</taxon>
        <taxon>Carbonactinospora</taxon>
    </lineage>
</organism>
<dbReference type="EMBL" id="LAXD01000001">
    <property type="protein sequence ID" value="KWW98806.1"/>
    <property type="molecule type" value="Genomic_DNA"/>
</dbReference>
<dbReference type="InterPro" id="IPR003812">
    <property type="entry name" value="Fido"/>
</dbReference>
<sequence>MAQHPFSAVAGLPGVADAVAEARALVDQLLSHRVLRRRSSQVSAESALRGARASAALDGADWSLEEIRRRTNFANEPSGLVVEGALRVFAEFGQLLRTWEKAPLQVLARLHVLAAAGLAEPERLGRPRLPGEPVAGPPELGEPPAPVEVSARLNQLADLLVRDTLRDSAVPALVVAALVHGEVLALRPFPCANGVVARAAQRLVLISRGLDPKGVSVPEAGHYELGSEAYAAAARQYMSGTPDGVAAWVRHCAAAVGIGAREGLAVCEALQRG</sequence>
<feature type="domain" description="Fido" evidence="1">
    <location>
        <begin position="102"/>
        <end position="251"/>
    </location>
</feature>
<dbReference type="InterPro" id="IPR036597">
    <property type="entry name" value="Fido-like_dom_sf"/>
</dbReference>
<dbReference type="RefSeq" id="WP_066883709.1">
    <property type="nucleotide sequence ID" value="NZ_JYIJ01000019.1"/>
</dbReference>
<gene>
    <name evidence="3" type="ORF">LI90_435</name>
    <name evidence="2" type="ORF">TH66_17950</name>
</gene>
<reference evidence="3" key="2">
    <citation type="submission" date="2015-04" db="EMBL/GenBank/DDBJ databases">
        <title>Physiological reanalysis, assessment of diazotrophy, and genome sequences of multiple isolates of Streptomyces thermoautotrophicus.</title>
        <authorList>
            <person name="MacKellar D.C."/>
            <person name="Lieber L."/>
            <person name="Norman J."/>
            <person name="Bolger A."/>
            <person name="Tobin C."/>
            <person name="Murray J.W."/>
            <person name="Woodward J."/>
            <person name="Friesen M."/>
            <person name="Prell J."/>
        </authorList>
    </citation>
    <scope>NUCLEOTIDE SEQUENCE [LARGE SCALE GENOMIC DNA]</scope>
    <source>
        <strain evidence="3">H1</strain>
    </source>
</reference>
<dbReference type="PATRIC" id="fig|1469144.10.peg.530"/>